<dbReference type="RefSeq" id="WP_087927116.1">
    <property type="nucleotide sequence ID" value="NZ_CP021744.1"/>
</dbReference>
<dbReference type="Pfam" id="PF07690">
    <property type="entry name" value="MFS_1"/>
    <property type="match status" value="1"/>
</dbReference>
<dbReference type="EMBL" id="CP021744">
    <property type="protein sequence ID" value="ARZ68921.1"/>
    <property type="molecule type" value="Genomic_DNA"/>
</dbReference>
<dbReference type="AlphaFoldDB" id="A0A1Z2L3X5"/>
<feature type="transmembrane region" description="Helical" evidence="6">
    <location>
        <begin position="64"/>
        <end position="80"/>
    </location>
</feature>
<feature type="transmembrane region" description="Helical" evidence="6">
    <location>
        <begin position="213"/>
        <end position="231"/>
    </location>
</feature>
<keyword evidence="3 6" id="KW-1133">Transmembrane helix</keyword>
<feature type="transmembrane region" description="Helical" evidence="6">
    <location>
        <begin position="477"/>
        <end position="495"/>
    </location>
</feature>
<comment type="subcellular location">
    <subcellularLocation>
        <location evidence="1">Cell membrane</location>
        <topology evidence="1">Multi-pass membrane protein</topology>
    </subcellularLocation>
</comment>
<sequence>MTATTADTPDATAEIPPRRNPTRWVILGVICLAQLTVLLDNTVLNVAIPSLTADLRASTSDVQWMLNAYSLVQAGLLLTAGNAADRYGRKKMLMTGLALFGIGSLAAGLSESTGQLIAARAGMGVGGALLMTTTLAVIMQVFDADERAKAIGLWGAVSSLGFAAGPLVGGTLLNHFWWGAIFLVNLPVAALGLLAVARLVPESKNPSGDRPDLLGALLSTVGMTGVTFAIISGPEHGWTSARVLFSAGVGVLVLAAFALWEQRIPHPMLDMHFFRDSRFVGAVSGSVLVAFGMGGSLFLLAQHLQLVLGYDPLETGLRMSPLALMIVLLNLTGVGARLLPKVGTPVSIAGGMTLLAAGLAAVAVLGADGYGGMLLGLVLMGSGIALSMPAMATAIMSAIPPEKAGVGAGVNGTLQESGNGLGVAVLGAVLNSRFAALLPAAAVGAGSLPEALSLARTDADRSAVADAFASGVQSSQLVGAGAVLVGGVLAAVLLWRAERKVVRG</sequence>
<feature type="transmembrane region" description="Helical" evidence="6">
    <location>
        <begin position="321"/>
        <end position="339"/>
    </location>
</feature>
<evidence type="ECO:0000313" key="8">
    <source>
        <dbReference type="EMBL" id="ARZ68921.1"/>
    </source>
</evidence>
<feature type="transmembrane region" description="Helical" evidence="6">
    <location>
        <begin position="243"/>
        <end position="260"/>
    </location>
</feature>
<dbReference type="InterPro" id="IPR011701">
    <property type="entry name" value="MFS"/>
</dbReference>
<dbReference type="Gene3D" id="1.20.1250.20">
    <property type="entry name" value="MFS general substrate transporter like domains"/>
    <property type="match status" value="1"/>
</dbReference>
<evidence type="ECO:0000256" key="3">
    <source>
        <dbReference type="ARBA" id="ARBA00022989"/>
    </source>
</evidence>
<protein>
    <submittedName>
        <fullName evidence="8">MFS transporter</fullName>
    </submittedName>
</protein>
<evidence type="ECO:0000256" key="6">
    <source>
        <dbReference type="SAM" id="Phobius"/>
    </source>
</evidence>
<dbReference type="PROSITE" id="PS50850">
    <property type="entry name" value="MFS"/>
    <property type="match status" value="1"/>
</dbReference>
<keyword evidence="2 6" id="KW-0812">Transmembrane</keyword>
<gene>
    <name evidence="8" type="ORF">SMD11_3281</name>
</gene>
<feature type="transmembrane region" description="Helical" evidence="6">
    <location>
        <begin position="346"/>
        <end position="367"/>
    </location>
</feature>
<dbReference type="GO" id="GO:0046677">
    <property type="term" value="P:response to antibiotic"/>
    <property type="evidence" value="ECO:0007669"/>
    <property type="project" value="UniProtKB-KW"/>
</dbReference>
<dbReference type="InterPro" id="IPR020846">
    <property type="entry name" value="MFS_dom"/>
</dbReference>
<dbReference type="PANTHER" id="PTHR42718">
    <property type="entry name" value="MAJOR FACILITATOR SUPERFAMILY MULTIDRUG TRANSPORTER MFSC"/>
    <property type="match status" value="1"/>
</dbReference>
<reference evidence="8 9" key="1">
    <citation type="submission" date="2017-06" db="EMBL/GenBank/DDBJ databases">
        <title>Streptomyces albireticuli Genome sequencing and assembly.</title>
        <authorList>
            <person name="Wang Y."/>
            <person name="Du B."/>
            <person name="Ding Y."/>
            <person name="Liu H."/>
            <person name="Hou Q."/>
            <person name="Liu K."/>
            <person name="Yao L."/>
            <person name="Wang C."/>
        </authorList>
    </citation>
    <scope>NUCLEOTIDE SEQUENCE [LARGE SCALE GENOMIC DNA]</scope>
    <source>
        <strain evidence="8 9">MDJK11</strain>
    </source>
</reference>
<dbReference type="CDD" id="cd17321">
    <property type="entry name" value="MFS_MMR_MDR_like"/>
    <property type="match status" value="1"/>
</dbReference>
<evidence type="ECO:0000256" key="2">
    <source>
        <dbReference type="ARBA" id="ARBA00022692"/>
    </source>
</evidence>
<dbReference type="Gene3D" id="1.20.1720.10">
    <property type="entry name" value="Multidrug resistance protein D"/>
    <property type="match status" value="1"/>
</dbReference>
<dbReference type="InterPro" id="IPR005829">
    <property type="entry name" value="Sugar_transporter_CS"/>
</dbReference>
<dbReference type="OrthoDB" id="9781469at2"/>
<proteinExistence type="predicted"/>
<evidence type="ECO:0000256" key="4">
    <source>
        <dbReference type="ARBA" id="ARBA00023136"/>
    </source>
</evidence>
<dbReference type="GO" id="GO:0022857">
    <property type="term" value="F:transmembrane transporter activity"/>
    <property type="evidence" value="ECO:0007669"/>
    <property type="project" value="InterPro"/>
</dbReference>
<dbReference type="KEGG" id="salj:SMD11_3281"/>
<keyword evidence="5" id="KW-0046">Antibiotic resistance</keyword>
<feature type="transmembrane region" description="Helical" evidence="6">
    <location>
        <begin position="116"/>
        <end position="138"/>
    </location>
</feature>
<feature type="domain" description="Major facilitator superfamily (MFS) profile" evidence="7">
    <location>
        <begin position="26"/>
        <end position="498"/>
    </location>
</feature>
<organism evidence="8 9">
    <name type="scientific">Streptomyces albireticuli</name>
    <dbReference type="NCBI Taxonomy" id="1940"/>
    <lineage>
        <taxon>Bacteria</taxon>
        <taxon>Bacillati</taxon>
        <taxon>Actinomycetota</taxon>
        <taxon>Actinomycetes</taxon>
        <taxon>Kitasatosporales</taxon>
        <taxon>Streptomycetaceae</taxon>
        <taxon>Streptomyces</taxon>
    </lineage>
</organism>
<name>A0A1Z2L3X5_9ACTN</name>
<feature type="transmembrane region" description="Helical" evidence="6">
    <location>
        <begin position="92"/>
        <end position="110"/>
    </location>
</feature>
<feature type="transmembrane region" description="Helical" evidence="6">
    <location>
        <begin position="280"/>
        <end position="301"/>
    </location>
</feature>
<dbReference type="PRINTS" id="PR01036">
    <property type="entry name" value="TCRTETB"/>
</dbReference>
<feature type="transmembrane region" description="Helical" evidence="6">
    <location>
        <begin position="150"/>
        <end position="169"/>
    </location>
</feature>
<dbReference type="PANTHER" id="PTHR42718:SF42">
    <property type="entry name" value="EXPORT PROTEIN"/>
    <property type="match status" value="1"/>
</dbReference>
<dbReference type="PROSITE" id="PS00216">
    <property type="entry name" value="SUGAR_TRANSPORT_1"/>
    <property type="match status" value="1"/>
</dbReference>
<evidence type="ECO:0000256" key="5">
    <source>
        <dbReference type="ARBA" id="ARBA00023251"/>
    </source>
</evidence>
<evidence type="ECO:0000313" key="9">
    <source>
        <dbReference type="Proteomes" id="UP000195755"/>
    </source>
</evidence>
<accession>A0A1Z2L3X5</accession>
<evidence type="ECO:0000256" key="1">
    <source>
        <dbReference type="ARBA" id="ARBA00004651"/>
    </source>
</evidence>
<dbReference type="SUPFAM" id="SSF103473">
    <property type="entry name" value="MFS general substrate transporter"/>
    <property type="match status" value="1"/>
</dbReference>
<feature type="transmembrane region" description="Helical" evidence="6">
    <location>
        <begin position="420"/>
        <end position="442"/>
    </location>
</feature>
<keyword evidence="4 6" id="KW-0472">Membrane</keyword>
<feature type="transmembrane region" description="Helical" evidence="6">
    <location>
        <begin position="373"/>
        <end position="399"/>
    </location>
</feature>
<feature type="transmembrane region" description="Helical" evidence="6">
    <location>
        <begin position="175"/>
        <end position="201"/>
    </location>
</feature>
<dbReference type="GO" id="GO:0005886">
    <property type="term" value="C:plasma membrane"/>
    <property type="evidence" value="ECO:0007669"/>
    <property type="project" value="UniProtKB-SubCell"/>
</dbReference>
<dbReference type="Proteomes" id="UP000195755">
    <property type="component" value="Chromosome"/>
</dbReference>
<evidence type="ECO:0000259" key="7">
    <source>
        <dbReference type="PROSITE" id="PS50850"/>
    </source>
</evidence>
<feature type="transmembrane region" description="Helical" evidence="6">
    <location>
        <begin position="24"/>
        <end position="44"/>
    </location>
</feature>
<dbReference type="InterPro" id="IPR036259">
    <property type="entry name" value="MFS_trans_sf"/>
</dbReference>